<feature type="non-terminal residue" evidence="2">
    <location>
        <position position="482"/>
    </location>
</feature>
<feature type="region of interest" description="Disordered" evidence="1">
    <location>
        <begin position="40"/>
        <end position="66"/>
    </location>
</feature>
<sequence length="482" mass="51597">MPFIVPTPLGATAASTGSWTDLAASQFFVVQERAGATNSSRSATSLSVSAGHGSGPGVTPGSSAHSGLDGPVRHPIILASPATSWPTQLAVAIVQCSHRILVKPTAQGPRIVIAIADNRPAILADWLIVELQLFPRALALEPGTPLTPIQHTSNGLPALHRSGSAITFSDFDFRLIRLVTEFVVGDQQLGGSRNGAPASELHSSSDSPTRLPRSSPRHLSSILRRYLETIELPTDCYLVAHSDCTVVDTWADETAPYPATILLSRHHWVVVPWPDPDDGTLPLPNESDIAHDALRCPFFCVSSIVPDPRVSSFASPPTALGSTASTAAGVSVPCTLSLSLTYDATCAPPTTNVDNANTTFKLQLVFPSPEIVQVFMVLVQDSLYNLARSTETRTTERDARHRLGGDLGFALSESQSNDSLASPSALRPRLPNAKAVSKAPVARLLVPRYKSSTHLMQLQRIARLSRLFGVQFQNDEEPLEFP</sequence>
<proteinExistence type="predicted"/>
<accession>A0A1Y2HCS2</accession>
<gene>
    <name evidence="2" type="ORF">BCR44DRAFT_1440365</name>
</gene>
<comment type="caution">
    <text evidence="2">The sequence shown here is derived from an EMBL/GenBank/DDBJ whole genome shotgun (WGS) entry which is preliminary data.</text>
</comment>
<name>A0A1Y2HCS2_9FUNG</name>
<evidence type="ECO:0000256" key="1">
    <source>
        <dbReference type="SAM" id="MobiDB-lite"/>
    </source>
</evidence>
<dbReference type="Proteomes" id="UP000193411">
    <property type="component" value="Unassembled WGS sequence"/>
</dbReference>
<organism evidence="2 3">
    <name type="scientific">Catenaria anguillulae PL171</name>
    <dbReference type="NCBI Taxonomy" id="765915"/>
    <lineage>
        <taxon>Eukaryota</taxon>
        <taxon>Fungi</taxon>
        <taxon>Fungi incertae sedis</taxon>
        <taxon>Blastocladiomycota</taxon>
        <taxon>Blastocladiomycetes</taxon>
        <taxon>Blastocladiales</taxon>
        <taxon>Catenariaceae</taxon>
        <taxon>Catenaria</taxon>
    </lineage>
</organism>
<protein>
    <submittedName>
        <fullName evidence="2">Uncharacterized protein</fullName>
    </submittedName>
</protein>
<evidence type="ECO:0000313" key="2">
    <source>
        <dbReference type="EMBL" id="ORZ32376.1"/>
    </source>
</evidence>
<keyword evidence="3" id="KW-1185">Reference proteome</keyword>
<evidence type="ECO:0000313" key="3">
    <source>
        <dbReference type="Proteomes" id="UP000193411"/>
    </source>
</evidence>
<feature type="compositionally biased region" description="Low complexity" evidence="1">
    <location>
        <begin position="40"/>
        <end position="49"/>
    </location>
</feature>
<feature type="compositionally biased region" description="Low complexity" evidence="1">
    <location>
        <begin position="204"/>
        <end position="216"/>
    </location>
</feature>
<reference evidence="2 3" key="1">
    <citation type="submission" date="2016-07" db="EMBL/GenBank/DDBJ databases">
        <title>Pervasive Adenine N6-methylation of Active Genes in Fungi.</title>
        <authorList>
            <consortium name="DOE Joint Genome Institute"/>
            <person name="Mondo S.J."/>
            <person name="Dannebaum R.O."/>
            <person name="Kuo R.C."/>
            <person name="Labutti K."/>
            <person name="Haridas S."/>
            <person name="Kuo A."/>
            <person name="Salamov A."/>
            <person name="Ahrendt S.R."/>
            <person name="Lipzen A."/>
            <person name="Sullivan W."/>
            <person name="Andreopoulos W.B."/>
            <person name="Clum A."/>
            <person name="Lindquist E."/>
            <person name="Daum C."/>
            <person name="Ramamoorthy G.K."/>
            <person name="Gryganskyi A."/>
            <person name="Culley D."/>
            <person name="Magnuson J.K."/>
            <person name="James T.Y."/>
            <person name="O'Malley M.A."/>
            <person name="Stajich J.E."/>
            <person name="Spatafora J.W."/>
            <person name="Visel A."/>
            <person name="Grigoriev I.V."/>
        </authorList>
    </citation>
    <scope>NUCLEOTIDE SEQUENCE [LARGE SCALE GENOMIC DNA]</scope>
    <source>
        <strain evidence="2 3">PL171</strain>
    </source>
</reference>
<dbReference type="EMBL" id="MCFL01000047">
    <property type="protein sequence ID" value="ORZ32376.1"/>
    <property type="molecule type" value="Genomic_DNA"/>
</dbReference>
<dbReference type="AlphaFoldDB" id="A0A1Y2HCS2"/>
<feature type="region of interest" description="Disordered" evidence="1">
    <location>
        <begin position="190"/>
        <end position="216"/>
    </location>
</feature>